<evidence type="ECO:0000256" key="1">
    <source>
        <dbReference type="ARBA" id="ARBA00009865"/>
    </source>
</evidence>
<feature type="active site" description="Proton donor" evidence="4">
    <location>
        <position position="233"/>
    </location>
</feature>
<evidence type="ECO:0000256" key="3">
    <source>
        <dbReference type="ARBA" id="ARBA00023295"/>
    </source>
</evidence>
<keyword evidence="2 6" id="KW-0378">Hydrolase</keyword>
<evidence type="ECO:0000256" key="6">
    <source>
        <dbReference type="RuleBase" id="RU361187"/>
    </source>
</evidence>
<dbReference type="EMBL" id="CAVMBE010000044">
    <property type="protein sequence ID" value="CAK4031119.1"/>
    <property type="molecule type" value="Genomic_DNA"/>
</dbReference>
<dbReference type="InterPro" id="IPR006710">
    <property type="entry name" value="Glyco_hydro_43"/>
</dbReference>
<feature type="signal peptide" evidence="7">
    <location>
        <begin position="1"/>
        <end position="21"/>
    </location>
</feature>
<comment type="similarity">
    <text evidence="1 6">Belongs to the glycosyl hydrolase 43 family.</text>
</comment>
<evidence type="ECO:0000256" key="5">
    <source>
        <dbReference type="PIRSR" id="PIRSR606710-2"/>
    </source>
</evidence>
<feature type="active site" description="Proton acceptor" evidence="4">
    <location>
        <position position="39"/>
    </location>
</feature>
<name>A0AAI9ECI6_9PEZI</name>
<dbReference type="GO" id="GO:0004553">
    <property type="term" value="F:hydrolase activity, hydrolyzing O-glycosyl compounds"/>
    <property type="evidence" value="ECO:0007669"/>
    <property type="project" value="InterPro"/>
</dbReference>
<reference evidence="8" key="1">
    <citation type="submission" date="2023-11" db="EMBL/GenBank/DDBJ databases">
        <authorList>
            <person name="Alioto T."/>
            <person name="Alioto T."/>
            <person name="Gomez Garrido J."/>
        </authorList>
    </citation>
    <scope>NUCLEOTIDE SEQUENCE</scope>
</reference>
<dbReference type="AlphaFoldDB" id="A0AAI9ECI6"/>
<organism evidence="8 9">
    <name type="scientific">Lecanosticta acicola</name>
    <dbReference type="NCBI Taxonomy" id="111012"/>
    <lineage>
        <taxon>Eukaryota</taxon>
        <taxon>Fungi</taxon>
        <taxon>Dikarya</taxon>
        <taxon>Ascomycota</taxon>
        <taxon>Pezizomycotina</taxon>
        <taxon>Dothideomycetes</taxon>
        <taxon>Dothideomycetidae</taxon>
        <taxon>Mycosphaerellales</taxon>
        <taxon>Mycosphaerellaceae</taxon>
        <taxon>Lecanosticta</taxon>
    </lineage>
</organism>
<feature type="chain" id="PRO_5042511307" evidence="7">
    <location>
        <begin position="22"/>
        <end position="334"/>
    </location>
</feature>
<accession>A0AAI9ECI6</accession>
<dbReference type="PANTHER" id="PTHR42812">
    <property type="entry name" value="BETA-XYLOSIDASE"/>
    <property type="match status" value="1"/>
</dbReference>
<dbReference type="InterPro" id="IPR051795">
    <property type="entry name" value="Glycosyl_Hydrlase_43"/>
</dbReference>
<keyword evidence="9" id="KW-1185">Reference proteome</keyword>
<protein>
    <submittedName>
        <fullName evidence="8">Glycoside hydrolase family 43</fullName>
    </submittedName>
</protein>
<evidence type="ECO:0000313" key="9">
    <source>
        <dbReference type="Proteomes" id="UP001296104"/>
    </source>
</evidence>
<dbReference type="PANTHER" id="PTHR42812:SF5">
    <property type="entry name" value="ENDO-ARABINASE"/>
    <property type="match status" value="1"/>
</dbReference>
<feature type="site" description="Important for catalytic activity, responsible for pKa modulation of the active site Glu and correct orientation of both the proton donor and substrate" evidence="5">
    <location>
        <position position="161"/>
    </location>
</feature>
<comment type="caution">
    <text evidence="8">The sequence shown here is derived from an EMBL/GenBank/DDBJ whole genome shotgun (WGS) entry which is preliminary data.</text>
</comment>
<dbReference type="SUPFAM" id="SSF75005">
    <property type="entry name" value="Arabinanase/levansucrase/invertase"/>
    <property type="match status" value="1"/>
</dbReference>
<dbReference type="GO" id="GO:0005975">
    <property type="term" value="P:carbohydrate metabolic process"/>
    <property type="evidence" value="ECO:0007669"/>
    <property type="project" value="InterPro"/>
</dbReference>
<evidence type="ECO:0000256" key="2">
    <source>
        <dbReference type="ARBA" id="ARBA00022801"/>
    </source>
</evidence>
<dbReference type="InterPro" id="IPR023296">
    <property type="entry name" value="Glyco_hydro_beta-prop_sf"/>
</dbReference>
<gene>
    <name evidence="8" type="ORF">LECACI_7A006277</name>
</gene>
<sequence>MFFPPTRAAFVGLLLILSTTAAPLQKQNPEPVITTNFADPSVLKVGDTWYAFGSQSNVGSKHIKVQLATSKDLKTWTVTGKDALGTLAPWADASNPKVWAPSVSQRDDGSFLMYYSAITKTAGNGLLHCLGTAMSKSIQGPYNSNSDEPFACPTEQGGALDASAFHDADDGKHYALYKIDANALGHGGLCENTVPPIQTTPIVIQQVQADGTTKIGDPKTLLTNSESDGPLVEAPYLVRNADGVYVLFFSSHCWATAQYAVNYATSTAPTGGFVRSAKALWATGTRGMIGPGGASILPDGKYIAFHGYASREEVGSVRSMYIAPIQFRGREVLI</sequence>
<dbReference type="CDD" id="cd08999">
    <property type="entry name" value="GH43_ABN-like"/>
    <property type="match status" value="1"/>
</dbReference>
<keyword evidence="3 6" id="KW-0326">Glycosidase</keyword>
<dbReference type="Gene3D" id="2.115.10.20">
    <property type="entry name" value="Glycosyl hydrolase domain, family 43"/>
    <property type="match status" value="1"/>
</dbReference>
<proteinExistence type="inferred from homology"/>
<evidence type="ECO:0000256" key="7">
    <source>
        <dbReference type="SAM" id="SignalP"/>
    </source>
</evidence>
<dbReference type="Proteomes" id="UP001296104">
    <property type="component" value="Unassembled WGS sequence"/>
</dbReference>
<keyword evidence="7" id="KW-0732">Signal</keyword>
<dbReference type="Pfam" id="PF04616">
    <property type="entry name" value="Glyco_hydro_43"/>
    <property type="match status" value="1"/>
</dbReference>
<evidence type="ECO:0000313" key="8">
    <source>
        <dbReference type="EMBL" id="CAK4031119.1"/>
    </source>
</evidence>
<evidence type="ECO:0000256" key="4">
    <source>
        <dbReference type="PIRSR" id="PIRSR606710-1"/>
    </source>
</evidence>